<dbReference type="InterPro" id="IPR002397">
    <property type="entry name" value="Cyt_P450_B"/>
</dbReference>
<accession>A0A143T2B1</accession>
<dbReference type="GO" id="GO:0005506">
    <property type="term" value="F:iron ion binding"/>
    <property type="evidence" value="ECO:0007669"/>
    <property type="project" value="InterPro"/>
</dbReference>
<dbReference type="EMBL" id="AP017380">
    <property type="protein sequence ID" value="BAU77552.1"/>
    <property type="molecule type" value="Genomic_DNA"/>
</dbReference>
<protein>
    <submittedName>
        <fullName evidence="2">Putative cytochrome P450 hydroxylase</fullName>
    </submittedName>
</protein>
<dbReference type="Gene3D" id="1.10.630.10">
    <property type="entry name" value="Cytochrome P450"/>
    <property type="match status" value="1"/>
</dbReference>
<dbReference type="PRINTS" id="PR00359">
    <property type="entry name" value="BP450"/>
</dbReference>
<sequence length="380" mass="41963">MVIFDPLAPEMLEDPYSTYAILRSGDPVHWHDGLKAWVLTGHRDCLYVLQNPDSFSCDFRKIGEVTPPEFLSIQTVDPPLHDSIRKRLISALRRMDTGSWLDGVIATAEKLTWEVDHDGFDFIEFLEQVSTHAMCTFLGIPVPADQAATRAAQRDLTLSMDAGLEPGRASAGRAARAFLSEMIDPYLDKSRPDSFIGHIDHDRHTDMRHYLVNSLRAFFVAGSSSTSSTLGNITDTLLRHGLLAETEPMAIDAAAVNELVRYSGAVQAVSRAVVREICLPSGHQIHEGDVVVAVVASANRDQEVFRDADELRLDRSPNPHLGFGRGVHACTGAHLALTLGSRMLTWLSHNFVMTPAGPPERRPTATMRGLDCLPVRLVRR</sequence>
<geneLocation type="plasmid" evidence="2">
    <name>SAP2</name>
</geneLocation>
<dbReference type="PANTHER" id="PTHR46696:SF1">
    <property type="entry name" value="CYTOCHROME P450 YJIB-RELATED"/>
    <property type="match status" value="1"/>
</dbReference>
<dbReference type="GO" id="GO:0004497">
    <property type="term" value="F:monooxygenase activity"/>
    <property type="evidence" value="ECO:0007669"/>
    <property type="project" value="InterPro"/>
</dbReference>
<organism evidence="2">
    <name type="scientific">Streptomyces avermitilis (strain ATCC 31267 / DSM 46492 / JCM 5070 / NBRC 14893 / NCIMB 12804 / NRRL 8165 / MA-4680)</name>
    <dbReference type="NCBI Taxonomy" id="227882"/>
    <lineage>
        <taxon>Bacteria</taxon>
        <taxon>Bacillati</taxon>
        <taxon>Actinomycetota</taxon>
        <taxon>Actinomycetes</taxon>
        <taxon>Kitasatosporales</taxon>
        <taxon>Streptomycetaceae</taxon>
        <taxon>Streptomyces</taxon>
    </lineage>
</organism>
<reference evidence="2" key="1">
    <citation type="submission" date="2016-03" db="EMBL/GenBank/DDBJ databases">
        <title>Complete sequence of the second linear plasmid SAP2 of Streptomyces avermitilis.</title>
        <authorList>
            <person name="Ikeda H."/>
        </authorList>
    </citation>
    <scope>NUCLEOTIDE SEQUENCE</scope>
    <source>
        <strain evidence="2">MA-4680</strain>
        <plasmid evidence="2">SAP2</plasmid>
    </source>
</reference>
<dbReference type="PANTHER" id="PTHR46696">
    <property type="entry name" value="P450, PUTATIVE (EUROFUNG)-RELATED"/>
    <property type="match status" value="1"/>
</dbReference>
<name>A0A143T2B1_STRAW</name>
<keyword evidence="2" id="KW-0614">Plasmid</keyword>
<evidence type="ECO:0000313" key="2">
    <source>
        <dbReference type="EMBL" id="BAU77552.1"/>
    </source>
</evidence>
<dbReference type="InterPro" id="IPR001128">
    <property type="entry name" value="Cyt_P450"/>
</dbReference>
<dbReference type="GO" id="GO:0020037">
    <property type="term" value="F:heme binding"/>
    <property type="evidence" value="ECO:0007669"/>
    <property type="project" value="InterPro"/>
</dbReference>
<dbReference type="AlphaFoldDB" id="A0A143T2B1"/>
<dbReference type="SUPFAM" id="SSF48264">
    <property type="entry name" value="Cytochrome P450"/>
    <property type="match status" value="1"/>
</dbReference>
<proteinExistence type="inferred from homology"/>
<evidence type="ECO:0000256" key="1">
    <source>
        <dbReference type="ARBA" id="ARBA00010617"/>
    </source>
</evidence>
<dbReference type="Pfam" id="PF00067">
    <property type="entry name" value="p450"/>
    <property type="match status" value="1"/>
</dbReference>
<comment type="similarity">
    <text evidence="1">Belongs to the cytochrome P450 family.</text>
</comment>
<dbReference type="GO" id="GO:0016705">
    <property type="term" value="F:oxidoreductase activity, acting on paired donors, with incorporation or reduction of molecular oxygen"/>
    <property type="evidence" value="ECO:0007669"/>
    <property type="project" value="InterPro"/>
</dbReference>
<gene>
    <name evidence="2" type="primary">cyp2</name>
    <name evidence="2" type="ORF">SAVERM_2p108</name>
</gene>
<dbReference type="InterPro" id="IPR036396">
    <property type="entry name" value="Cyt_P450_sf"/>
</dbReference>